<dbReference type="Proteomes" id="UP000235371">
    <property type="component" value="Unassembled WGS sequence"/>
</dbReference>
<dbReference type="AlphaFoldDB" id="A0A2J6SEZ5"/>
<sequence length="602" mass="68172">MDRKPQSLNPAVLLPILWPYVSYNPMSDVLISQKSDPVVYKPKLPQCGLASESLPDEPLEWIRGCLKHDKACHVACHSRGTSKFLPSRLIDISLDDLPPRARLIDTNICTVEDPRYVALSHRWIDKEIFQSLELTTTENTLSTRMNGIDVNKLSKTFRFAIDVCRWLGVRYLWIDSFCIIQDSQSDWKTESSNMAQVYRCSYCTIAINIPEKKNEPLWSHCGYVSETLASGWVVDYVNAGSWKSTSSTLWTNLLRGGLLGSRGWCLQERQLSPRMFHFLEPGMIMWECCHFIAALGGPILFGPNGTHSKETKPDNEKRIIDIEGEADLELFTATMWPGSEEAALEASYRSSYRGKEREVMDAWYNLLTNYTSRSLTFESDRPIAIVGLVNQVKAMTGFTYFHGLWSEDPVRGLLWERQNSTGHNWTRIPINGRPEPPTWSWLSISGAVNEVAGNDEDTNPPLFEDTRECRPIFDHTYELVVKSIVFSEKSSYVAISAPVMSAQLKYSVPTAEVGTQGRTVAVTHNAERFLGQTVAWACLDIPTENYNGAVTIAILTSSYGLLLERTGNLNRYRRLGVVRNLPDVNEYWWDLSNSEPQDIVVV</sequence>
<dbReference type="STRING" id="1095630.A0A2J6SEZ5"/>
<name>A0A2J6SEZ5_9HELO</name>
<organism evidence="2 3">
    <name type="scientific">Hyaloscypha bicolor E</name>
    <dbReference type="NCBI Taxonomy" id="1095630"/>
    <lineage>
        <taxon>Eukaryota</taxon>
        <taxon>Fungi</taxon>
        <taxon>Dikarya</taxon>
        <taxon>Ascomycota</taxon>
        <taxon>Pezizomycotina</taxon>
        <taxon>Leotiomycetes</taxon>
        <taxon>Helotiales</taxon>
        <taxon>Hyaloscyphaceae</taxon>
        <taxon>Hyaloscypha</taxon>
        <taxon>Hyaloscypha bicolor</taxon>
    </lineage>
</organism>
<gene>
    <name evidence="2" type="ORF">K444DRAFT_605433</name>
</gene>
<evidence type="ECO:0000259" key="1">
    <source>
        <dbReference type="Pfam" id="PF06985"/>
    </source>
</evidence>
<dbReference type="OrthoDB" id="5347061at2759"/>
<evidence type="ECO:0000313" key="3">
    <source>
        <dbReference type="Proteomes" id="UP000235371"/>
    </source>
</evidence>
<protein>
    <submittedName>
        <fullName evidence="2">HET-domain-containing protein</fullName>
    </submittedName>
</protein>
<dbReference type="Pfam" id="PF06985">
    <property type="entry name" value="HET"/>
    <property type="match status" value="1"/>
</dbReference>
<dbReference type="PANTHER" id="PTHR33112">
    <property type="entry name" value="DOMAIN PROTEIN, PUTATIVE-RELATED"/>
    <property type="match status" value="1"/>
</dbReference>
<dbReference type="GeneID" id="36586931"/>
<dbReference type="InterPro" id="IPR010730">
    <property type="entry name" value="HET"/>
</dbReference>
<dbReference type="PANTHER" id="PTHR33112:SF16">
    <property type="entry name" value="HETEROKARYON INCOMPATIBILITY DOMAIN-CONTAINING PROTEIN"/>
    <property type="match status" value="1"/>
</dbReference>
<evidence type="ECO:0000313" key="2">
    <source>
        <dbReference type="EMBL" id="PMD49332.1"/>
    </source>
</evidence>
<dbReference type="EMBL" id="KZ613921">
    <property type="protein sequence ID" value="PMD49332.1"/>
    <property type="molecule type" value="Genomic_DNA"/>
</dbReference>
<feature type="domain" description="Heterokaryon incompatibility" evidence="1">
    <location>
        <begin position="116"/>
        <end position="268"/>
    </location>
</feature>
<proteinExistence type="predicted"/>
<dbReference type="InParanoid" id="A0A2J6SEZ5"/>
<dbReference type="RefSeq" id="XP_024726236.1">
    <property type="nucleotide sequence ID" value="XM_024878854.1"/>
</dbReference>
<reference evidence="2 3" key="1">
    <citation type="submission" date="2016-04" db="EMBL/GenBank/DDBJ databases">
        <title>A degradative enzymes factory behind the ericoid mycorrhizal symbiosis.</title>
        <authorList>
            <consortium name="DOE Joint Genome Institute"/>
            <person name="Martino E."/>
            <person name="Morin E."/>
            <person name="Grelet G."/>
            <person name="Kuo A."/>
            <person name="Kohler A."/>
            <person name="Daghino S."/>
            <person name="Barry K."/>
            <person name="Choi C."/>
            <person name="Cichocki N."/>
            <person name="Clum A."/>
            <person name="Copeland A."/>
            <person name="Hainaut M."/>
            <person name="Haridas S."/>
            <person name="Labutti K."/>
            <person name="Lindquist E."/>
            <person name="Lipzen A."/>
            <person name="Khouja H.-R."/>
            <person name="Murat C."/>
            <person name="Ohm R."/>
            <person name="Olson A."/>
            <person name="Spatafora J."/>
            <person name="Veneault-Fourrey C."/>
            <person name="Henrissat B."/>
            <person name="Grigoriev I."/>
            <person name="Martin F."/>
            <person name="Perotto S."/>
        </authorList>
    </citation>
    <scope>NUCLEOTIDE SEQUENCE [LARGE SCALE GENOMIC DNA]</scope>
    <source>
        <strain evidence="2 3">E</strain>
    </source>
</reference>
<accession>A0A2J6SEZ5</accession>
<keyword evidence="3" id="KW-1185">Reference proteome</keyword>